<dbReference type="AlphaFoldDB" id="A0A316TVL6"/>
<comment type="caution">
    <text evidence="1">The sequence shown here is derived from an EMBL/GenBank/DDBJ whole genome shotgun (WGS) entry which is preliminary data.</text>
</comment>
<evidence type="ECO:0000313" key="1">
    <source>
        <dbReference type="EMBL" id="PWN06542.1"/>
    </source>
</evidence>
<protein>
    <submittedName>
        <fullName evidence="1">DUF2267 domain-containing protein</fullName>
    </submittedName>
</protein>
<accession>A0A316TVL6</accession>
<dbReference type="Gene3D" id="1.10.490.110">
    <property type="entry name" value="Uncharacterized conserved protein DUF2267"/>
    <property type="match status" value="1"/>
</dbReference>
<dbReference type="Proteomes" id="UP000245533">
    <property type="component" value="Unassembled WGS sequence"/>
</dbReference>
<keyword evidence="2" id="KW-1185">Reference proteome</keyword>
<dbReference type="EMBL" id="QGGB01000006">
    <property type="protein sequence ID" value="PWN06542.1"/>
    <property type="molecule type" value="Genomic_DNA"/>
</dbReference>
<dbReference type="InterPro" id="IPR018727">
    <property type="entry name" value="DUF2267"/>
</dbReference>
<evidence type="ECO:0000313" key="2">
    <source>
        <dbReference type="Proteomes" id="UP000245533"/>
    </source>
</evidence>
<dbReference type="Pfam" id="PF10025">
    <property type="entry name" value="DUF2267"/>
    <property type="match status" value="1"/>
</dbReference>
<reference evidence="1 2" key="1">
    <citation type="submission" date="2018-05" db="EMBL/GenBank/DDBJ databases">
        <title>Rhodohalobacter halophilus gen. nov., sp. nov., a moderately halophilic member of the family Balneolaceae.</title>
        <authorList>
            <person name="Liu Z.-W."/>
        </authorList>
    </citation>
    <scope>NUCLEOTIDE SEQUENCE [LARGE SCALE GENOMIC DNA]</scope>
    <source>
        <strain evidence="1 2">8A47</strain>
    </source>
</reference>
<sequence>MDTHVNFEKFCNEAQLWVHEIARDMRAPERTDWALHALRAVMHTLRDRTTVQEVFHLSAQMPTLIRGFYFEGYDPRNKPVKMNAEEFLASVKNRMGPGVEVPAGEAVRAVMSVLYDKVSRGELDDIRGSMPKDIQKIWDHLMPEESETD</sequence>
<dbReference type="InterPro" id="IPR038282">
    <property type="entry name" value="DUF2267_sf"/>
</dbReference>
<gene>
    <name evidence="1" type="ORF">DDZ15_08455</name>
</gene>
<proteinExistence type="predicted"/>
<name>A0A316TVL6_9BACT</name>
<organism evidence="1 2">
    <name type="scientific">Rhodohalobacter mucosus</name>
    <dbReference type="NCBI Taxonomy" id="2079485"/>
    <lineage>
        <taxon>Bacteria</taxon>
        <taxon>Pseudomonadati</taxon>
        <taxon>Balneolota</taxon>
        <taxon>Balneolia</taxon>
        <taxon>Balneolales</taxon>
        <taxon>Balneolaceae</taxon>
        <taxon>Rhodohalobacter</taxon>
    </lineage>
</organism>
<dbReference type="RefSeq" id="WP_109646657.1">
    <property type="nucleotide sequence ID" value="NZ_QGGB01000006.1"/>
</dbReference>
<dbReference type="OrthoDB" id="1437314at2"/>